<dbReference type="InterPro" id="IPR003601">
    <property type="entry name" value="Topo_IA_2"/>
</dbReference>
<dbReference type="InterPro" id="IPR023405">
    <property type="entry name" value="Topo_IA_core_domain"/>
</dbReference>
<dbReference type="PANTHER" id="PTHR11390">
    <property type="entry name" value="PROKARYOTIC DNA TOPOISOMERASE"/>
    <property type="match status" value="1"/>
</dbReference>
<feature type="site" description="Interaction with DNA" evidence="8">
    <location>
        <position position="185"/>
    </location>
</feature>
<evidence type="ECO:0000256" key="4">
    <source>
        <dbReference type="ARBA" id="ARBA00022842"/>
    </source>
</evidence>
<feature type="region of interest" description="Interaction with DNA" evidence="8">
    <location>
        <begin position="194"/>
        <end position="199"/>
    </location>
</feature>
<dbReference type="Pfam" id="PF01751">
    <property type="entry name" value="Toprim"/>
    <property type="match status" value="1"/>
</dbReference>
<dbReference type="Proteomes" id="UP001202831">
    <property type="component" value="Unassembled WGS sequence"/>
</dbReference>
<evidence type="ECO:0000256" key="7">
    <source>
        <dbReference type="ARBA" id="ARBA00023235"/>
    </source>
</evidence>
<comment type="cofactor">
    <cofactor evidence="8">
        <name>Mg(2+)</name>
        <dbReference type="ChEBI" id="CHEBI:18420"/>
    </cofactor>
    <text evidence="8">Binds two Mg(2+) per subunit.</text>
</comment>
<comment type="catalytic activity">
    <reaction evidence="1 8">
        <text>ATP-independent breakage of single-stranded DNA, followed by passage and rejoining.</text>
        <dbReference type="EC" id="5.6.2.1"/>
    </reaction>
</comment>
<feature type="region of interest" description="Disordered" evidence="9">
    <location>
        <begin position="459"/>
        <end position="480"/>
    </location>
</feature>
<evidence type="ECO:0000259" key="10">
    <source>
        <dbReference type="PROSITE" id="PS50880"/>
    </source>
</evidence>
<dbReference type="SMART" id="SM00437">
    <property type="entry name" value="TOP1Ac"/>
    <property type="match status" value="1"/>
</dbReference>
<dbReference type="InterPro" id="IPR013497">
    <property type="entry name" value="Topo_IA_cen"/>
</dbReference>
<evidence type="ECO:0000256" key="1">
    <source>
        <dbReference type="ARBA" id="ARBA00000213"/>
    </source>
</evidence>
<feature type="site" description="Interaction with DNA" evidence="8">
    <location>
        <position position="61"/>
    </location>
</feature>
<feature type="compositionally biased region" description="Basic residues" evidence="9">
    <location>
        <begin position="679"/>
        <end position="688"/>
    </location>
</feature>
<comment type="function">
    <text evidence="8">Releases the supercoiling and torsional tension of DNA, which is introduced during the DNA replication and transcription, by transiently cleaving and rejoining one strand of the DNA duplex. Introduces a single-strand break via transesterification at a target site in duplex DNA. The scissile phosphodiester is attacked by the catalytic tyrosine of the enzyme, resulting in the formation of a DNA-(5'-phosphotyrosyl)-enzyme intermediate and the expulsion of a 3'-OH DNA strand. The free DNA strand then undergoes passage around the unbroken strand, thus removing DNA supercoils. Finally, in the religation step, the DNA 3'-OH attacks the covalent intermediate to expel the active-site tyrosine and restore the DNA phosphodiester backbone.</text>
</comment>
<evidence type="ECO:0000256" key="5">
    <source>
        <dbReference type="ARBA" id="ARBA00023029"/>
    </source>
</evidence>
<dbReference type="PROSITE" id="PS00396">
    <property type="entry name" value="TOPO_IA_1"/>
    <property type="match status" value="1"/>
</dbReference>
<dbReference type="NCBIfam" id="NF005829">
    <property type="entry name" value="PRK07726.1"/>
    <property type="match status" value="1"/>
</dbReference>
<dbReference type="InterPro" id="IPR005738">
    <property type="entry name" value="TopoIII"/>
</dbReference>
<proteinExistence type="inferred from homology"/>
<evidence type="ECO:0000256" key="2">
    <source>
        <dbReference type="ARBA" id="ARBA00009446"/>
    </source>
</evidence>
<dbReference type="PANTHER" id="PTHR11390:SF21">
    <property type="entry name" value="DNA TOPOISOMERASE 3-ALPHA"/>
    <property type="match status" value="1"/>
</dbReference>
<dbReference type="InterPro" id="IPR034144">
    <property type="entry name" value="TOPRIM_TopoIII"/>
</dbReference>
<dbReference type="RefSeq" id="WP_249250394.1">
    <property type="nucleotide sequence ID" value="NZ_JAKIKT010000008.1"/>
</dbReference>
<evidence type="ECO:0000313" key="13">
    <source>
        <dbReference type="Proteomes" id="UP001202831"/>
    </source>
</evidence>
<gene>
    <name evidence="8" type="primary">topB</name>
    <name evidence="12" type="ORF">L2725_18705</name>
</gene>
<protein>
    <recommendedName>
        <fullName evidence="8">DNA topoisomerase 3</fullName>
        <ecNumber evidence="8">5.6.2.1</ecNumber>
    </recommendedName>
    <alternativeName>
        <fullName evidence="8">DNA topoisomerase III</fullName>
    </alternativeName>
</protein>
<reference evidence="12 13" key="1">
    <citation type="submission" date="2022-01" db="EMBL/GenBank/DDBJ databases">
        <title>Whole genome-based taxonomy of the Shewanellaceae.</title>
        <authorList>
            <person name="Martin-Rodriguez A.J."/>
        </authorList>
    </citation>
    <scope>NUCLEOTIDE SEQUENCE [LARGE SCALE GENOMIC DNA]</scope>
    <source>
        <strain evidence="12 13">DSM 21332</strain>
    </source>
</reference>
<dbReference type="Gene3D" id="3.40.50.140">
    <property type="match status" value="1"/>
</dbReference>
<dbReference type="EC" id="5.6.2.1" evidence="8"/>
<keyword evidence="3 8" id="KW-0479">Metal-binding</keyword>
<feature type="compositionally biased region" description="Basic residues" evidence="9">
    <location>
        <begin position="640"/>
        <end position="654"/>
    </location>
</feature>
<dbReference type="Gene3D" id="2.70.20.10">
    <property type="entry name" value="Topoisomerase I, domain 3"/>
    <property type="match status" value="1"/>
</dbReference>
<evidence type="ECO:0000259" key="11">
    <source>
        <dbReference type="PROSITE" id="PS52039"/>
    </source>
</evidence>
<evidence type="ECO:0000313" key="12">
    <source>
        <dbReference type="EMBL" id="MCL2915789.1"/>
    </source>
</evidence>
<organism evidence="12 13">
    <name type="scientific">Shewanella corallii</name>
    <dbReference type="NCBI Taxonomy" id="560080"/>
    <lineage>
        <taxon>Bacteria</taxon>
        <taxon>Pseudomonadati</taxon>
        <taxon>Pseudomonadota</taxon>
        <taxon>Gammaproteobacteria</taxon>
        <taxon>Alteromonadales</taxon>
        <taxon>Shewanellaceae</taxon>
        <taxon>Shewanella</taxon>
    </lineage>
</organism>
<feature type="domain" description="Topo IA-type catalytic" evidence="11">
    <location>
        <begin position="155"/>
        <end position="620"/>
    </location>
</feature>
<feature type="site" description="Interaction with DNA" evidence="8">
    <location>
        <position position="330"/>
    </location>
</feature>
<evidence type="ECO:0000256" key="6">
    <source>
        <dbReference type="ARBA" id="ARBA00023125"/>
    </source>
</evidence>
<dbReference type="InterPro" id="IPR006171">
    <property type="entry name" value="TOPRIM_dom"/>
</dbReference>
<dbReference type="SMART" id="SM00493">
    <property type="entry name" value="TOPRIM"/>
    <property type="match status" value="1"/>
</dbReference>
<feature type="binding site" evidence="8">
    <location>
        <position position="7"/>
    </location>
    <ligand>
        <name>Mg(2+)</name>
        <dbReference type="ChEBI" id="CHEBI:18420"/>
        <label>1</label>
        <note>catalytic</note>
    </ligand>
</feature>
<feature type="compositionally biased region" description="Low complexity" evidence="9">
    <location>
        <begin position="664"/>
        <end position="678"/>
    </location>
</feature>
<sequence length="688" mass="75759">MILYIAEKPSLGRAIADVLPKPHKKHDGYIEVGNGDMVSWCIGHLLEQAPPDAYDEKYKSWKMEDLPVVPEQWQLMPKSSSRSQLSVLRKLVKQADSLVHAGDPDREGQLLVDEVLSYLKVSQTKLGQTQRLLISDLNPQAVKRALSQLRSNREFVPLSTSALARSRADWLYGMNMTRAFTLQGRKVGYQGVLSVGRVQTPLLGLVVRRDETIEAFEPKPFYQVDAHLLTHAGERFTARWQPSEACQKFMDEEGRVLSPRLADNVVERITGQPGQVTALEQKDKRQAPPLLYSLSSLQIDAAKRFGLSAKAVLDTCQSLYERHKLITYPRSDSRHLPKEQLKLAPGVVDAVLNNAPALVQGADKPDLSIKSAAWNDSKVDAHHAIVPTDRKADLSKLSRDEARLYEHIARQYLAQFYPHHLYQDTKVEVTIAGGLFSAKAKVTRSPGWKQLFASNKASANESSAAASQGDDKEEEPLQSHLPVLKKGEELLCERGERLDKMTQPPKHFTDATLLSAMTGIGRYVKDDAIRKTLKDTDGLGTEATRAGIIELLFKRGFLVRQGKSIQATPVGRGLINSLPEAATTPDMTALWEQSLEAISQKSMRYQSFMDPLLANIHHLLEVAAQTTPNALAGVQAKPAWKGKGKGRGGWKKKSTGSSAGGRNTGTKTSTAKSAGSKSGARKPRAKAG</sequence>
<dbReference type="Gene3D" id="1.10.460.10">
    <property type="entry name" value="Topoisomerase I, domain 2"/>
    <property type="match status" value="1"/>
</dbReference>
<evidence type="ECO:0000256" key="8">
    <source>
        <dbReference type="HAMAP-Rule" id="MF_00953"/>
    </source>
</evidence>
<keyword evidence="6 8" id="KW-0238">DNA-binding</keyword>
<dbReference type="InterPro" id="IPR013826">
    <property type="entry name" value="Topo_IA_cen_sub3"/>
</dbReference>
<dbReference type="InterPro" id="IPR000380">
    <property type="entry name" value="Topo_IA"/>
</dbReference>
<dbReference type="Gene3D" id="1.10.290.10">
    <property type="entry name" value="Topoisomerase I, domain 4"/>
    <property type="match status" value="1"/>
</dbReference>
<keyword evidence="4 8" id="KW-0460">Magnesium</keyword>
<feature type="site" description="Interaction with DNA" evidence="8">
    <location>
        <position position="178"/>
    </location>
</feature>
<keyword evidence="13" id="KW-1185">Reference proteome</keyword>
<evidence type="ECO:0000256" key="3">
    <source>
        <dbReference type="ARBA" id="ARBA00022723"/>
    </source>
</evidence>
<feature type="site" description="Interaction with DNA" evidence="8">
    <location>
        <position position="170"/>
    </location>
</feature>
<dbReference type="EMBL" id="JAKIKT010000008">
    <property type="protein sequence ID" value="MCL2915789.1"/>
    <property type="molecule type" value="Genomic_DNA"/>
</dbReference>
<evidence type="ECO:0000256" key="9">
    <source>
        <dbReference type="SAM" id="MobiDB-lite"/>
    </source>
</evidence>
<dbReference type="CDD" id="cd00186">
    <property type="entry name" value="TOP1Ac"/>
    <property type="match status" value="1"/>
</dbReference>
<keyword evidence="7 8" id="KW-0413">Isomerase</keyword>
<dbReference type="Pfam" id="PF01131">
    <property type="entry name" value="Topoisom_bac"/>
    <property type="match status" value="1"/>
</dbReference>
<feature type="binding site" evidence="8">
    <location>
        <position position="103"/>
    </location>
    <ligand>
        <name>Mg(2+)</name>
        <dbReference type="ChEBI" id="CHEBI:18420"/>
        <label>1</label>
        <note>catalytic</note>
    </ligand>
</feature>
<dbReference type="NCBIfam" id="TIGR01056">
    <property type="entry name" value="topB"/>
    <property type="match status" value="1"/>
</dbReference>
<dbReference type="PRINTS" id="PR00417">
    <property type="entry name" value="PRTPISMRASEI"/>
</dbReference>
<dbReference type="HAMAP" id="MF_00953">
    <property type="entry name" value="Topoisom_3_prok"/>
    <property type="match status" value="1"/>
</dbReference>
<dbReference type="InterPro" id="IPR013824">
    <property type="entry name" value="Topo_IA_cen_sub1"/>
</dbReference>
<feature type="domain" description="Toprim" evidence="10">
    <location>
        <begin position="1"/>
        <end position="134"/>
    </location>
</feature>
<feature type="binding site" evidence="8">
    <location>
        <position position="103"/>
    </location>
    <ligand>
        <name>Mg(2+)</name>
        <dbReference type="ChEBI" id="CHEBI:18420"/>
        <label>2</label>
    </ligand>
</feature>
<feature type="binding site" evidence="8">
    <location>
        <position position="105"/>
    </location>
    <ligand>
        <name>Mg(2+)</name>
        <dbReference type="ChEBI" id="CHEBI:18420"/>
        <label>2</label>
    </ligand>
</feature>
<comment type="similarity">
    <text evidence="2 8">Belongs to the type IA topoisomerase family.</text>
</comment>
<comment type="caution">
    <text evidence="12">The sequence shown here is derived from an EMBL/GenBank/DDBJ whole genome shotgun (WGS) entry which is preliminary data.</text>
</comment>
<dbReference type="InterPro" id="IPR003602">
    <property type="entry name" value="Topo_IA_DNA-bd_dom"/>
</dbReference>
<feature type="region of interest" description="Disordered" evidence="9">
    <location>
        <begin position="634"/>
        <end position="688"/>
    </location>
</feature>
<dbReference type="CDD" id="cd03362">
    <property type="entry name" value="TOPRIM_TopoIA_TopoIII"/>
    <property type="match status" value="1"/>
</dbReference>
<dbReference type="PROSITE" id="PS52039">
    <property type="entry name" value="TOPO_IA_2"/>
    <property type="match status" value="1"/>
</dbReference>
<keyword evidence="5 8" id="KW-0799">Topoisomerase</keyword>
<dbReference type="PROSITE" id="PS50880">
    <property type="entry name" value="TOPRIM"/>
    <property type="match status" value="1"/>
</dbReference>
<feature type="active site" description="O-(5'-phospho-DNA)-tyrosine intermediate" evidence="8">
    <location>
        <position position="328"/>
    </location>
</feature>
<dbReference type="SUPFAM" id="SSF56712">
    <property type="entry name" value="Prokaryotic type I DNA topoisomerase"/>
    <property type="match status" value="1"/>
</dbReference>
<dbReference type="SMART" id="SM00436">
    <property type="entry name" value="TOP1Bc"/>
    <property type="match status" value="1"/>
</dbReference>
<dbReference type="InterPro" id="IPR013825">
    <property type="entry name" value="Topo_IA_cen_sub2"/>
</dbReference>
<accession>A0ABT0NBD3</accession>
<name>A0ABT0NBD3_9GAMM</name>
<dbReference type="InterPro" id="IPR023406">
    <property type="entry name" value="Topo_IA_AS"/>
</dbReference>